<evidence type="ECO:0000313" key="1">
    <source>
        <dbReference type="EMBL" id="PYE51158.1"/>
    </source>
</evidence>
<evidence type="ECO:0008006" key="3">
    <source>
        <dbReference type="Google" id="ProtNLM"/>
    </source>
</evidence>
<reference evidence="1 2" key="1">
    <citation type="submission" date="2018-06" db="EMBL/GenBank/DDBJ databases">
        <title>Genomic Encyclopedia of Type Strains, Phase IV (KMG-IV): sequencing the most valuable type-strain genomes for metagenomic binning, comparative biology and taxonomic classification.</title>
        <authorList>
            <person name="Goeker M."/>
        </authorList>
    </citation>
    <scope>NUCLEOTIDE SEQUENCE [LARGE SCALE GENOMIC DNA]</scope>
    <source>
        <strain evidence="1 2">DSM 18048</strain>
    </source>
</reference>
<keyword evidence="2" id="KW-1185">Reference proteome</keyword>
<proteinExistence type="predicted"/>
<dbReference type="AlphaFoldDB" id="A0A318SEI8"/>
<name>A0A318SEI8_9DEIO</name>
<accession>A0A318SEI8</accession>
<organism evidence="1 2">
    <name type="scientific">Deinococcus yavapaiensis KR-236</name>
    <dbReference type="NCBI Taxonomy" id="694435"/>
    <lineage>
        <taxon>Bacteria</taxon>
        <taxon>Thermotogati</taxon>
        <taxon>Deinococcota</taxon>
        <taxon>Deinococci</taxon>
        <taxon>Deinococcales</taxon>
        <taxon>Deinococcaceae</taxon>
        <taxon>Deinococcus</taxon>
    </lineage>
</organism>
<protein>
    <recommendedName>
        <fullName evidence="3">DinB family protein</fullName>
    </recommendedName>
</protein>
<evidence type="ECO:0000313" key="2">
    <source>
        <dbReference type="Proteomes" id="UP000248326"/>
    </source>
</evidence>
<comment type="caution">
    <text evidence="1">The sequence shown here is derived from an EMBL/GenBank/DDBJ whole genome shotgun (WGS) entry which is preliminary data.</text>
</comment>
<dbReference type="Proteomes" id="UP000248326">
    <property type="component" value="Unassembled WGS sequence"/>
</dbReference>
<sequence>MIPRRVSRIRRSGEAASMMLPVNDVYWDGFLNVLAETFEGAQQEWSYYLDQNVNAGLFATLNNFTARSASQPTPLGSSVAAHAEHVRFHLAATNAALRGETMALDWERSWDVQEVSEEAWRELRGALHDEYHELRRQVASREVWDVDEVGGAIAEVTHVAYHLAVIRQLAKFVRT</sequence>
<gene>
    <name evidence="1" type="ORF">DES52_11590</name>
</gene>
<dbReference type="EMBL" id="QJSX01000015">
    <property type="protein sequence ID" value="PYE51158.1"/>
    <property type="molecule type" value="Genomic_DNA"/>
</dbReference>